<dbReference type="Gene3D" id="3.40.50.300">
    <property type="entry name" value="P-loop containing nucleotide triphosphate hydrolases"/>
    <property type="match status" value="1"/>
</dbReference>
<dbReference type="SMART" id="SM00382">
    <property type="entry name" value="AAA"/>
    <property type="match status" value="1"/>
</dbReference>
<dbReference type="GO" id="GO:0005524">
    <property type="term" value="F:ATP binding"/>
    <property type="evidence" value="ECO:0007669"/>
    <property type="project" value="InterPro"/>
</dbReference>
<dbReference type="InterPro" id="IPR003959">
    <property type="entry name" value="ATPase_AAA_core"/>
</dbReference>
<evidence type="ECO:0000259" key="1">
    <source>
        <dbReference type="SMART" id="SM00382"/>
    </source>
</evidence>
<protein>
    <submittedName>
        <fullName evidence="2">AAA family ATPase</fullName>
    </submittedName>
</protein>
<evidence type="ECO:0000313" key="2">
    <source>
        <dbReference type="EMBL" id="UYZ10954.1"/>
    </source>
</evidence>
<dbReference type="EMBL" id="CP109970">
    <property type="protein sequence ID" value="UYZ10954.1"/>
    <property type="molecule type" value="Genomic_DNA"/>
</dbReference>
<dbReference type="PANTHER" id="PTHR43581:SF2">
    <property type="entry name" value="EXCINUCLEASE ATPASE SUBUNIT"/>
    <property type="match status" value="1"/>
</dbReference>
<geneLocation type="plasmid" evidence="2 3">
    <name>pAtCFBP5507a</name>
</geneLocation>
<accession>A0A9X9KGI1</accession>
<dbReference type="InterPro" id="IPR003593">
    <property type="entry name" value="AAA+_ATPase"/>
</dbReference>
<dbReference type="Proteomes" id="UP000298735">
    <property type="component" value="Plasmid pAtCFBP5507a"/>
</dbReference>
<sequence length="405" mass="44754">MEALRDIAIDPVRRSSFEAETGYRTSLLRFSPAKVALEQAAGLFDEEKSAVVSAPSSTLIFETSVGGTVFPVDFNLEAEPDLPARISVIIGPNGSGKTRLLSNLALAAFDSSKGDEPAKWGNLRGGVEFSRILAFSYSAFDDFDIPGQTRAQRQTFTSQTSSLGYRYFGLRDLQNATTTGSRVTVPLKTVRQISDDFRHAETEAREMDDDSLRSCLTRLFEDPSFAAAGYRLPSAENDENGDLRRIFRQSSTGHKFVMLMTVQLAAHLRPGSLVLIDEPESHLHPPLLATFLTILRTLLDGRNAHAIIATHSPFVVQETPAKYVRIISRQVTATTVDTPSIETFGEDIGTISREVFRLDTRAGEFVDTLRTLADRYTLDQIEARFANGLSAQARSLVMARQARRR</sequence>
<name>A0A9X9KGI1_9HYPH</name>
<proteinExistence type="predicted"/>
<feature type="domain" description="AAA+ ATPase" evidence="1">
    <location>
        <begin position="83"/>
        <end position="337"/>
    </location>
</feature>
<dbReference type="AlphaFoldDB" id="A0A9X9KGI1"/>
<dbReference type="KEGG" id="asal:CFBP5507_25930"/>
<dbReference type="RefSeq" id="WP_170985402.1">
    <property type="nucleotide sequence ID" value="NZ_CP109970.1"/>
</dbReference>
<reference evidence="2" key="1">
    <citation type="submission" date="2022-10" db="EMBL/GenBank/DDBJ databases">
        <title>Complete genome sequence of Agrobacterium salinitolerans CFBP5507.</title>
        <authorList>
            <person name="Tchabashvili S."/>
            <person name="Yen H.-C."/>
            <person name="Haryono M."/>
            <person name="Lin Y.-C."/>
            <person name="Lai E.-M."/>
            <person name="Kuo C.-H."/>
        </authorList>
    </citation>
    <scope>NUCLEOTIDE SEQUENCE</scope>
    <source>
        <strain evidence="2">CFBP5507</strain>
        <plasmid evidence="2">pAtCFBP5507a</plasmid>
    </source>
</reference>
<dbReference type="SUPFAM" id="SSF52540">
    <property type="entry name" value="P-loop containing nucleoside triphosphate hydrolases"/>
    <property type="match status" value="1"/>
</dbReference>
<dbReference type="GO" id="GO:0016887">
    <property type="term" value="F:ATP hydrolysis activity"/>
    <property type="evidence" value="ECO:0007669"/>
    <property type="project" value="InterPro"/>
</dbReference>
<dbReference type="PANTHER" id="PTHR43581">
    <property type="entry name" value="ATP/GTP PHOSPHATASE"/>
    <property type="match status" value="1"/>
</dbReference>
<dbReference type="Pfam" id="PF13304">
    <property type="entry name" value="AAA_21"/>
    <property type="match status" value="1"/>
</dbReference>
<gene>
    <name evidence="2" type="ORF">CFBP5507_25930</name>
</gene>
<dbReference type="InterPro" id="IPR027417">
    <property type="entry name" value="P-loop_NTPase"/>
</dbReference>
<keyword evidence="2" id="KW-0614">Plasmid</keyword>
<organism evidence="2 3">
    <name type="scientific">Agrobacterium salinitolerans</name>
    <dbReference type="NCBI Taxonomy" id="1183413"/>
    <lineage>
        <taxon>Bacteria</taxon>
        <taxon>Pseudomonadati</taxon>
        <taxon>Pseudomonadota</taxon>
        <taxon>Alphaproteobacteria</taxon>
        <taxon>Hyphomicrobiales</taxon>
        <taxon>Rhizobiaceae</taxon>
        <taxon>Rhizobium/Agrobacterium group</taxon>
        <taxon>Agrobacterium</taxon>
    </lineage>
</organism>
<dbReference type="InterPro" id="IPR051396">
    <property type="entry name" value="Bact_Antivir_Def_Nuclease"/>
</dbReference>
<evidence type="ECO:0000313" key="3">
    <source>
        <dbReference type="Proteomes" id="UP000298735"/>
    </source>
</evidence>